<evidence type="ECO:0000256" key="6">
    <source>
        <dbReference type="ARBA" id="ARBA00023069"/>
    </source>
</evidence>
<keyword evidence="6" id="KW-0969">Cilium</keyword>
<organism evidence="12">
    <name type="scientific">Palpitomonas bilix</name>
    <dbReference type="NCBI Taxonomy" id="652834"/>
    <lineage>
        <taxon>Eukaryota</taxon>
        <taxon>Eukaryota incertae sedis</taxon>
    </lineage>
</organism>
<feature type="region of interest" description="Disordered" evidence="10">
    <location>
        <begin position="367"/>
        <end position="457"/>
    </location>
</feature>
<dbReference type="InterPro" id="IPR001611">
    <property type="entry name" value="Leu-rich_rpt"/>
</dbReference>
<dbReference type="Pfam" id="PF23602">
    <property type="entry name" value="CS_DNAAF11_C"/>
    <property type="match status" value="1"/>
</dbReference>
<evidence type="ECO:0000256" key="8">
    <source>
        <dbReference type="ARBA" id="ARBA00049982"/>
    </source>
</evidence>
<evidence type="ECO:0000256" key="10">
    <source>
        <dbReference type="SAM" id="MobiDB-lite"/>
    </source>
</evidence>
<dbReference type="GO" id="GO:0005737">
    <property type="term" value="C:cytoplasm"/>
    <property type="evidence" value="ECO:0007669"/>
    <property type="project" value="UniProtKB-SubCell"/>
</dbReference>
<keyword evidence="5" id="KW-0677">Repeat</keyword>
<feature type="compositionally biased region" description="Basic and acidic residues" evidence="10">
    <location>
        <begin position="426"/>
        <end position="444"/>
    </location>
</feature>
<name>A0A7S3D110_9EUKA</name>
<feature type="compositionally biased region" description="Basic and acidic residues" evidence="10">
    <location>
        <begin position="380"/>
        <end position="392"/>
    </location>
</feature>
<keyword evidence="7" id="KW-0966">Cell projection</keyword>
<feature type="compositionally biased region" description="Basic and acidic residues" evidence="10">
    <location>
        <begin position="405"/>
        <end position="419"/>
    </location>
</feature>
<feature type="domain" description="Dynein axonemal assembly factor 11-like CS" evidence="11">
    <location>
        <begin position="261"/>
        <end position="361"/>
    </location>
</feature>
<dbReference type="FunFam" id="3.80.10.10:FF:000052">
    <property type="entry name" value="Leucine rich repeat containing 6"/>
    <property type="match status" value="1"/>
</dbReference>
<reference evidence="12" key="1">
    <citation type="submission" date="2021-01" db="EMBL/GenBank/DDBJ databases">
        <authorList>
            <person name="Corre E."/>
            <person name="Pelletier E."/>
            <person name="Niang G."/>
            <person name="Scheremetjew M."/>
            <person name="Finn R."/>
            <person name="Kale V."/>
            <person name="Holt S."/>
            <person name="Cochrane G."/>
            <person name="Meng A."/>
            <person name="Brown T."/>
            <person name="Cohen L."/>
        </authorList>
    </citation>
    <scope>NUCLEOTIDE SEQUENCE</scope>
    <source>
        <strain evidence="12">NIES-2562</strain>
    </source>
</reference>
<feature type="compositionally biased region" description="Acidic residues" evidence="10">
    <location>
        <begin position="445"/>
        <end position="457"/>
    </location>
</feature>
<dbReference type="PROSITE" id="PS51450">
    <property type="entry name" value="LRR"/>
    <property type="match status" value="2"/>
</dbReference>
<dbReference type="AlphaFoldDB" id="A0A7S3D110"/>
<gene>
    <name evidence="12" type="ORF">PBIL07802_LOCUS4731</name>
</gene>
<dbReference type="SUPFAM" id="SSF52058">
    <property type="entry name" value="L domain-like"/>
    <property type="match status" value="1"/>
</dbReference>
<sequence>MGRITETLIRQKAEHNEGLLNDLKEVSLHQLEIEKIEVLGKVCRELEILYLQNNLIGKLENLHRLKCLKYLNMAVNNITKVENLERCESLEKLDFTVNYIDVDELSSLRNLEELEHFSELYMTGNPCTDFEHYRQYVIGILPRLKRLDGEEVTPTERIQARQNLKEVEEKLEKVAAECRARKEKERAEKGEKVEEIDMEGKERRDHISVPAETFADPKYGPEERTRLHKEMAAQREEGRASRDKTRAELLTDEAAARIREVEEEKARREEERGGIFGAVRQKNEGGWKFAISEDKRNVIVEIGFPKFMSTSLIDLDVQPSYLKAVAKGKTIQLCFPTEVHTAKAEAKRSQTTGALVVTAPKLDPSAPVLFASTSATNEEEEKKRKEKEEKERRSRLKPLRSGGEGGKDDFRKIVKKKGEEEEEEEPFIKEAKPKVEKEVRKVEVPDDIDLSEVPDLE</sequence>
<dbReference type="InterPro" id="IPR032675">
    <property type="entry name" value="LRR_dom_sf"/>
</dbReference>
<feature type="compositionally biased region" description="Basic and acidic residues" evidence="10">
    <location>
        <begin position="184"/>
        <end position="207"/>
    </location>
</feature>
<evidence type="ECO:0000256" key="9">
    <source>
        <dbReference type="SAM" id="Coils"/>
    </source>
</evidence>
<evidence type="ECO:0000256" key="1">
    <source>
        <dbReference type="ARBA" id="ARBA00004138"/>
    </source>
</evidence>
<dbReference type="PANTHER" id="PTHR18849">
    <property type="entry name" value="LEUCINE RICH REPEAT PROTEIN"/>
    <property type="match status" value="1"/>
</dbReference>
<evidence type="ECO:0000256" key="4">
    <source>
        <dbReference type="ARBA" id="ARBA00022614"/>
    </source>
</evidence>
<keyword evidence="3" id="KW-0963">Cytoplasm</keyword>
<proteinExistence type="inferred from homology"/>
<evidence type="ECO:0000256" key="5">
    <source>
        <dbReference type="ARBA" id="ARBA00022737"/>
    </source>
</evidence>
<feature type="coiled-coil region" evidence="9">
    <location>
        <begin position="244"/>
        <end position="271"/>
    </location>
</feature>
<keyword evidence="9" id="KW-0175">Coiled coil</keyword>
<evidence type="ECO:0000256" key="3">
    <source>
        <dbReference type="ARBA" id="ARBA00022490"/>
    </source>
</evidence>
<dbReference type="SMART" id="SM00365">
    <property type="entry name" value="LRR_SD22"/>
    <property type="match status" value="4"/>
</dbReference>
<dbReference type="Gene3D" id="3.80.10.10">
    <property type="entry name" value="Ribonuclease Inhibitor"/>
    <property type="match status" value="1"/>
</dbReference>
<evidence type="ECO:0000259" key="11">
    <source>
        <dbReference type="Pfam" id="PF23602"/>
    </source>
</evidence>
<dbReference type="GO" id="GO:0005929">
    <property type="term" value="C:cilium"/>
    <property type="evidence" value="ECO:0007669"/>
    <property type="project" value="UniProtKB-SubCell"/>
</dbReference>
<protein>
    <recommendedName>
        <fullName evidence="11">Dynein axonemal assembly factor 11-like CS domain-containing protein</fullName>
    </recommendedName>
</protein>
<evidence type="ECO:0000313" key="12">
    <source>
        <dbReference type="EMBL" id="CAE0242566.1"/>
    </source>
</evidence>
<dbReference type="Pfam" id="PF14580">
    <property type="entry name" value="LRR_9"/>
    <property type="match status" value="1"/>
</dbReference>
<dbReference type="EMBL" id="HBIB01007631">
    <property type="protein sequence ID" value="CAE0242566.1"/>
    <property type="molecule type" value="Transcribed_RNA"/>
</dbReference>
<dbReference type="InterPro" id="IPR056496">
    <property type="entry name" value="CS_DNAAF11_C"/>
</dbReference>
<comment type="similarity">
    <text evidence="8">Belongs to the tilB family.</text>
</comment>
<evidence type="ECO:0000256" key="7">
    <source>
        <dbReference type="ARBA" id="ARBA00023273"/>
    </source>
</evidence>
<comment type="subcellular location">
    <subcellularLocation>
        <location evidence="1">Cell projection</location>
        <location evidence="1">Cilium</location>
    </subcellularLocation>
    <subcellularLocation>
        <location evidence="2">Cytoplasm</location>
    </subcellularLocation>
</comment>
<feature type="region of interest" description="Disordered" evidence="10">
    <location>
        <begin position="184"/>
        <end position="224"/>
    </location>
</feature>
<keyword evidence="4" id="KW-0433">Leucine-rich repeat</keyword>
<evidence type="ECO:0000256" key="2">
    <source>
        <dbReference type="ARBA" id="ARBA00004496"/>
    </source>
</evidence>
<dbReference type="PANTHER" id="PTHR18849:SF0">
    <property type="entry name" value="CILIA- AND FLAGELLA-ASSOCIATED PROTEIN 410-RELATED"/>
    <property type="match status" value="1"/>
</dbReference>
<accession>A0A7S3D110</accession>